<organism evidence="16 17">
    <name type="scientific">Breznakia pachnodae</name>
    <dbReference type="NCBI Taxonomy" id="265178"/>
    <lineage>
        <taxon>Bacteria</taxon>
        <taxon>Bacillati</taxon>
        <taxon>Bacillota</taxon>
        <taxon>Erysipelotrichia</taxon>
        <taxon>Erysipelotrichales</taxon>
        <taxon>Erysipelotrichaceae</taxon>
        <taxon>Breznakia</taxon>
    </lineage>
</organism>
<keyword evidence="9 14" id="KW-0408">Iron</keyword>
<dbReference type="InterPro" id="IPR005225">
    <property type="entry name" value="Small_GTP-bd"/>
</dbReference>
<evidence type="ECO:0000256" key="3">
    <source>
        <dbReference type="ARBA" id="ARBA00022448"/>
    </source>
</evidence>
<dbReference type="InterPro" id="IPR003373">
    <property type="entry name" value="Fe2_transport_prot-B"/>
</dbReference>
<protein>
    <recommendedName>
        <fullName evidence="13 14">Ferrous iron transport protein B</fullName>
    </recommendedName>
</protein>
<feature type="domain" description="FeoB-type G" evidence="15">
    <location>
        <begin position="1"/>
        <end position="162"/>
    </location>
</feature>
<dbReference type="InterPro" id="IPR011642">
    <property type="entry name" value="Gate_dom"/>
</dbReference>
<keyword evidence="8 14" id="KW-1133">Transmembrane helix</keyword>
<dbReference type="CDD" id="cd01879">
    <property type="entry name" value="FeoB"/>
    <property type="match status" value="1"/>
</dbReference>
<dbReference type="Proteomes" id="UP001230220">
    <property type="component" value="Unassembled WGS sequence"/>
</dbReference>
<keyword evidence="3 14" id="KW-0813">Transport</keyword>
<proteinExistence type="inferred from homology"/>
<keyword evidence="12 14" id="KW-0472">Membrane</keyword>
<dbReference type="PANTHER" id="PTHR43185:SF1">
    <property type="entry name" value="FE(2+) TRANSPORTER FEOB"/>
    <property type="match status" value="1"/>
</dbReference>
<reference evidence="16 17" key="1">
    <citation type="submission" date="2023-07" db="EMBL/GenBank/DDBJ databases">
        <title>Genomic Encyclopedia of Type Strains, Phase IV (KMG-IV): sequencing the most valuable type-strain genomes for metagenomic binning, comparative biology and taxonomic classification.</title>
        <authorList>
            <person name="Goeker M."/>
        </authorList>
    </citation>
    <scope>NUCLEOTIDE SEQUENCE [LARGE SCALE GENOMIC DNA]</scope>
    <source>
        <strain evidence="16 17">DSM 16784</strain>
    </source>
</reference>
<evidence type="ECO:0000256" key="14">
    <source>
        <dbReference type="RuleBase" id="RU362098"/>
    </source>
</evidence>
<feature type="transmembrane region" description="Helical" evidence="14">
    <location>
        <begin position="546"/>
        <end position="567"/>
    </location>
</feature>
<dbReference type="PROSITE" id="PS51711">
    <property type="entry name" value="G_FEOB"/>
    <property type="match status" value="1"/>
</dbReference>
<dbReference type="RefSeq" id="WP_307411789.1">
    <property type="nucleotide sequence ID" value="NZ_JAUSUR010000009.1"/>
</dbReference>
<dbReference type="NCBIfam" id="TIGR00437">
    <property type="entry name" value="feoB"/>
    <property type="match status" value="1"/>
</dbReference>
<dbReference type="InterPro" id="IPR050860">
    <property type="entry name" value="FeoB_GTPase"/>
</dbReference>
<comment type="subcellular location">
    <subcellularLocation>
        <location evidence="2 14">Cell membrane</location>
        <topology evidence="2 14">Multi-pass membrane protein</topology>
    </subcellularLocation>
</comment>
<keyword evidence="11 14" id="KW-0342">GTP-binding</keyword>
<keyword evidence="6 14" id="KW-0812">Transmembrane</keyword>
<dbReference type="Pfam" id="PF07664">
    <property type="entry name" value="FeoB_C"/>
    <property type="match status" value="1"/>
</dbReference>
<dbReference type="InterPro" id="IPR011640">
    <property type="entry name" value="Fe2_transport_prot_B_C"/>
</dbReference>
<evidence type="ECO:0000256" key="10">
    <source>
        <dbReference type="ARBA" id="ARBA00023065"/>
    </source>
</evidence>
<feature type="transmembrane region" description="Helical" evidence="14">
    <location>
        <begin position="616"/>
        <end position="645"/>
    </location>
</feature>
<name>A0ABU0E8D3_9FIRM</name>
<evidence type="ECO:0000256" key="11">
    <source>
        <dbReference type="ARBA" id="ARBA00023134"/>
    </source>
</evidence>
<evidence type="ECO:0000256" key="5">
    <source>
        <dbReference type="ARBA" id="ARBA00022496"/>
    </source>
</evidence>
<dbReference type="Pfam" id="PF07670">
    <property type="entry name" value="Gate"/>
    <property type="match status" value="2"/>
</dbReference>
<dbReference type="InterPro" id="IPR006073">
    <property type="entry name" value="GTP-bd"/>
</dbReference>
<evidence type="ECO:0000256" key="8">
    <source>
        <dbReference type="ARBA" id="ARBA00022989"/>
    </source>
</evidence>
<sequence length="685" mass="75227">MRVALVGNPNSGKTTLFNELTGSTAKVGNWPGVTVDKKEGKYKKAKTPMDIIDLPGVYSLSPYTLEEVIARDYIINEKPDVIINIIDGTNLERNLYLTTQILETDIPVVGALNMMDLVEKNKDKINVDELSKKLGIPLVQISALRATNIKDLMEVVATATTKRKPLNLFKGTSLDKPFHDLYNLYSSKGFDQPVFKASKTLEHDEKILASDELKPLLADIKKVTDLNEDSEADIADIRYQYIETELSGSLEKTRVLGDLSTSDKIDKILTNRFLGLPIFALIMFAIFHTTFSENFLFIEGLASPGVYLQGLTEVPIEWITGVLEGFLESMGASAWVFGLVIDGIVAGVGGVLSFIPQILVIFLFLSILEDSGYMARVAFIMDRILRRFGLSGKAFLPLLTGFGCSVPAIMGARTLEGERERKLTMMLVPYMSCGAKAPIWALFASAVFTDNGDLMTFGIYMLGILVAVISAIILKKFVFKGEASPFVMEMPAYHFPRLKNLLLRLWEKLKGYVVRAGTVILASTIVLWFLANFDFSLSMVEANSEASILGILANGIKFIFMPLGFVGGSDGWKAVVAILTGLIAKEAVVSTMGVLYTGMESEEDFLGEDSATNSLIATIGATFSPLAALSFMAFNLLSIPCMAAVAALRAELNDRKIFWFTLVFWIVVAWVVSFLIFNVGTLLGF</sequence>
<accession>A0ABU0E8D3</accession>
<gene>
    <name evidence="16" type="ORF">J2S15_003906</name>
</gene>
<evidence type="ECO:0000256" key="1">
    <source>
        <dbReference type="ARBA" id="ARBA00003926"/>
    </source>
</evidence>
<evidence type="ECO:0000313" key="16">
    <source>
        <dbReference type="EMBL" id="MDQ0363145.1"/>
    </source>
</evidence>
<feature type="transmembrane region" description="Helical" evidence="14">
    <location>
        <begin position="359"/>
        <end position="379"/>
    </location>
</feature>
<dbReference type="InterPro" id="IPR030389">
    <property type="entry name" value="G_FEOB_dom"/>
</dbReference>
<feature type="transmembrane region" description="Helical" evidence="14">
    <location>
        <begin position="512"/>
        <end position="531"/>
    </location>
</feature>
<evidence type="ECO:0000256" key="4">
    <source>
        <dbReference type="ARBA" id="ARBA00022475"/>
    </source>
</evidence>
<dbReference type="SUPFAM" id="SSF52540">
    <property type="entry name" value="P-loop containing nucleoside triphosphate hydrolases"/>
    <property type="match status" value="1"/>
</dbReference>
<evidence type="ECO:0000313" key="17">
    <source>
        <dbReference type="Proteomes" id="UP001230220"/>
    </source>
</evidence>
<feature type="transmembrane region" description="Helical" evidence="14">
    <location>
        <begin position="657"/>
        <end position="677"/>
    </location>
</feature>
<feature type="transmembrane region" description="Helical" evidence="14">
    <location>
        <begin position="394"/>
        <end position="415"/>
    </location>
</feature>
<evidence type="ECO:0000256" key="6">
    <source>
        <dbReference type="ARBA" id="ARBA00022692"/>
    </source>
</evidence>
<evidence type="ECO:0000259" key="15">
    <source>
        <dbReference type="PROSITE" id="PS51711"/>
    </source>
</evidence>
<feature type="transmembrane region" description="Helical" evidence="14">
    <location>
        <begin position="427"/>
        <end position="448"/>
    </location>
</feature>
<feature type="transmembrane region" description="Helical" evidence="14">
    <location>
        <begin position="273"/>
        <end position="291"/>
    </location>
</feature>
<dbReference type="InterPro" id="IPR027417">
    <property type="entry name" value="P-loop_NTPase"/>
</dbReference>
<dbReference type="Gene3D" id="3.40.50.300">
    <property type="entry name" value="P-loop containing nucleotide triphosphate hydrolases"/>
    <property type="match status" value="1"/>
</dbReference>
<comment type="function">
    <text evidence="1 14">Probable transporter of a GTP-driven Fe(2+) uptake system.</text>
</comment>
<dbReference type="Pfam" id="PF02421">
    <property type="entry name" value="FeoB_N"/>
    <property type="match status" value="1"/>
</dbReference>
<evidence type="ECO:0000256" key="7">
    <source>
        <dbReference type="ARBA" id="ARBA00022741"/>
    </source>
</evidence>
<feature type="transmembrane region" description="Helical" evidence="14">
    <location>
        <begin position="574"/>
        <end position="596"/>
    </location>
</feature>
<dbReference type="PANTHER" id="PTHR43185">
    <property type="entry name" value="FERROUS IRON TRANSPORT PROTEIN B"/>
    <property type="match status" value="1"/>
</dbReference>
<comment type="similarity">
    <text evidence="14">Belongs to the TRAFAC class TrmE-Era-EngA-EngB-Septin-like GTPase superfamily. FeoB GTPase (TC 9.A.8) family.</text>
</comment>
<evidence type="ECO:0000256" key="13">
    <source>
        <dbReference type="NCBIfam" id="TIGR00437"/>
    </source>
</evidence>
<keyword evidence="10" id="KW-0406">Ion transport</keyword>
<keyword evidence="4" id="KW-1003">Cell membrane</keyword>
<keyword evidence="7" id="KW-0547">Nucleotide-binding</keyword>
<dbReference type="PRINTS" id="PR00326">
    <property type="entry name" value="GTP1OBG"/>
</dbReference>
<keyword evidence="17" id="KW-1185">Reference proteome</keyword>
<dbReference type="NCBIfam" id="TIGR00231">
    <property type="entry name" value="small_GTP"/>
    <property type="match status" value="1"/>
</dbReference>
<evidence type="ECO:0000256" key="12">
    <source>
        <dbReference type="ARBA" id="ARBA00023136"/>
    </source>
</evidence>
<evidence type="ECO:0000256" key="9">
    <source>
        <dbReference type="ARBA" id="ARBA00023004"/>
    </source>
</evidence>
<evidence type="ECO:0000256" key="2">
    <source>
        <dbReference type="ARBA" id="ARBA00004651"/>
    </source>
</evidence>
<keyword evidence="5 14" id="KW-0410">Iron transport</keyword>
<comment type="caution">
    <text evidence="16">The sequence shown here is derived from an EMBL/GenBank/DDBJ whole genome shotgun (WGS) entry which is preliminary data.</text>
</comment>
<dbReference type="EMBL" id="JAUSUR010000009">
    <property type="protein sequence ID" value="MDQ0363145.1"/>
    <property type="molecule type" value="Genomic_DNA"/>
</dbReference>
<feature type="transmembrane region" description="Helical" evidence="14">
    <location>
        <begin position="454"/>
        <end position="474"/>
    </location>
</feature>
<feature type="transmembrane region" description="Helical" evidence="14">
    <location>
        <begin position="332"/>
        <end position="352"/>
    </location>
</feature>